<dbReference type="InterPro" id="IPR039426">
    <property type="entry name" value="TonB-dep_rcpt-like"/>
</dbReference>
<dbReference type="GO" id="GO:0009279">
    <property type="term" value="C:cell outer membrane"/>
    <property type="evidence" value="ECO:0007669"/>
    <property type="project" value="UniProtKB-SubCell"/>
</dbReference>
<dbReference type="RefSeq" id="WP_072945196.1">
    <property type="nucleotide sequence ID" value="NZ_FQWO01000011.1"/>
</dbReference>
<keyword evidence="1" id="KW-1134">Transmembrane beta strand</keyword>
<dbReference type="InterPro" id="IPR023997">
    <property type="entry name" value="TonB-dep_OMP_SusC/RagA_CS"/>
</dbReference>
<dbReference type="InterPro" id="IPR012910">
    <property type="entry name" value="Plug_dom"/>
</dbReference>
<gene>
    <name evidence="3" type="ORF">BC624_10979</name>
    <name evidence="4" type="ORF">SAMN05443373_11179</name>
</gene>
<comment type="similarity">
    <text evidence="1">Belongs to the TonB-dependent receptor family.</text>
</comment>
<dbReference type="PROSITE" id="PS52016">
    <property type="entry name" value="TONB_DEPENDENT_REC_3"/>
    <property type="match status" value="1"/>
</dbReference>
<dbReference type="Proteomes" id="UP000237771">
    <property type="component" value="Unassembled WGS sequence"/>
</dbReference>
<dbReference type="Pfam" id="PF13715">
    <property type="entry name" value="CarbopepD_reg_2"/>
    <property type="match status" value="1"/>
</dbReference>
<reference evidence="4" key="2">
    <citation type="submission" date="2016-11" db="EMBL/GenBank/DDBJ databases">
        <authorList>
            <person name="Jaros S."/>
            <person name="Januszkiewicz K."/>
            <person name="Wedrychowicz H."/>
        </authorList>
    </citation>
    <scope>NUCLEOTIDE SEQUENCE [LARGE SCALE GENOMIC DNA]</scope>
    <source>
        <strain evidence="4">DSM 19729</strain>
    </source>
</reference>
<organism evidence="4 5">
    <name type="scientific">Flavobacterium granuli</name>
    <dbReference type="NCBI Taxonomy" id="280093"/>
    <lineage>
        <taxon>Bacteria</taxon>
        <taxon>Pseudomonadati</taxon>
        <taxon>Bacteroidota</taxon>
        <taxon>Flavobacteriia</taxon>
        <taxon>Flavobacteriales</taxon>
        <taxon>Flavobacteriaceae</taxon>
        <taxon>Flavobacterium</taxon>
    </lineage>
</organism>
<accession>A0A1M5S6N0</accession>
<evidence type="ECO:0000313" key="5">
    <source>
        <dbReference type="Proteomes" id="UP000184384"/>
    </source>
</evidence>
<keyword evidence="6" id="KW-1185">Reference proteome</keyword>
<keyword evidence="1" id="KW-0998">Cell outer membrane</keyword>
<proteinExistence type="inferred from homology"/>
<dbReference type="InterPro" id="IPR037066">
    <property type="entry name" value="Plug_dom_sf"/>
</dbReference>
<dbReference type="Pfam" id="PF07715">
    <property type="entry name" value="Plug"/>
    <property type="match status" value="1"/>
</dbReference>
<keyword evidence="1" id="KW-0472">Membrane</keyword>
<sequence length="1139" mass="126792">MKIKLTTALSYFKERLLLTIMKTFIFLFCTTVFSFNSGKSFAQEKIKIDHDQLVTVDQVFKIIKKQTDYRFIYPKELFNEAPKVQLKKGEIFVTKLLEQSLTSNNFYFEVSNGSIIMIKENAKPVVVRKEMQSIEITGKVVDGSGQPLVGANILEKGTKNGTQADFDGNFKLTVKDKNAVLVVSYTGFIIKEVPVKLKTTDLTIVLQDDATTLDDVVVVGFGKQKKESVVSSISTIKGEELKLPSRSLSNNLAGRVSGIIAVQRSGEPGYDNSEFWIRGISSFKGGTTPLVLVDGIPRNMNDIEPDEIETFSILKDAASTAIYGAEGANGVVLITSKRGKVQKTLISYRGEYSFLEPTRLPEFLGAVDFMKLYNEGLSNEGKQPKFSEEIIARTQSGLDPDLYPDVQWLDLLKNTTNNQRHTLNFRGGGDKARFFISGAYFGESGLFKSNPNVNYENNIGLKRYNLRSNVDFDVTNSTLLRVDLSGQYLETNYPGVGTAALFRNMTLAPPNLYPMIFSDGTFASHPTPSANRSNPYNLLMESGYAKEWRSSIQSKVAIEQKLDVVTDGLMLKGVVSYDSDSRYVSTRTKTPAQFIANGRDVNGNLIYNQTVNETVFGEPSENNSGNKNIYLETSLNYGKTFADKHLVGGMLLYYKKETQLNSEALAFRKEAYIGRATYMFDRRYSIEANFGITGSEAFSKGNRYGFFPAIGVAWVASNESFFKGVKDVINDLKIRASIGRTGNDNTGGDRFLYRGTFVDASGYPIGIGGSGALNGLGGYTEGRFAAPTLSWEIEDKRNIGIDLGLFNNNITLQADFFDNSRYDILLQRNTVSASTGFRQAPWQNFGKVTNKGVDLSLNGRKEFGDFMVGLRGTFTFARNKITEFDEVKQPYSWMNVTGTSLNIPNIYIAEGLYTENDFDVSVVNGANVYTLKDGLAVSTLSPNNLPGDIKYKDLNGDGKIDQFDQTRNAAMPTVPEIVYGLGFNVEYKNFYLNGFFQGAGNVSTVLGGSNPEGFFPFTYGVEESSVRKEGLNRWTVANPSQDVMYPRQRSVTYFHNTVASTWWLRDASYIRLKNVEIGYNVDKSLLKKLGLTTGRLYIMGNNLYVWDKIKMWDPEIGNANAGMNYPLPRTITFGLELTL</sequence>
<dbReference type="SUPFAM" id="SSF56935">
    <property type="entry name" value="Porins"/>
    <property type="match status" value="1"/>
</dbReference>
<reference evidence="3 6" key="3">
    <citation type="submission" date="2018-03" db="EMBL/GenBank/DDBJ databases">
        <title>Genomic Encyclopedia of Archaeal and Bacterial Type Strains, Phase II (KMG-II): from individual species to whole genera.</title>
        <authorList>
            <person name="Goeker M."/>
        </authorList>
    </citation>
    <scope>NUCLEOTIDE SEQUENCE [LARGE SCALE GENOMIC DNA]</scope>
    <source>
        <strain evidence="3 6">DSM 17797</strain>
    </source>
</reference>
<dbReference type="InterPro" id="IPR023996">
    <property type="entry name" value="TonB-dep_OMP_SusC/RagA"/>
</dbReference>
<dbReference type="EMBL" id="FQWO01000011">
    <property type="protein sequence ID" value="SHH34100.1"/>
    <property type="molecule type" value="Genomic_DNA"/>
</dbReference>
<dbReference type="OrthoDB" id="9768177at2"/>
<evidence type="ECO:0000256" key="1">
    <source>
        <dbReference type="PROSITE-ProRule" id="PRU01360"/>
    </source>
</evidence>
<dbReference type="Gene3D" id="2.170.130.10">
    <property type="entry name" value="TonB-dependent receptor, plug domain"/>
    <property type="match status" value="1"/>
</dbReference>
<comment type="subcellular location">
    <subcellularLocation>
        <location evidence="1">Cell outer membrane</location>
        <topology evidence="1">Multi-pass membrane protein</topology>
    </subcellularLocation>
</comment>
<dbReference type="NCBIfam" id="TIGR04057">
    <property type="entry name" value="SusC_RagA_signa"/>
    <property type="match status" value="1"/>
</dbReference>
<dbReference type="InterPro" id="IPR008969">
    <property type="entry name" value="CarboxyPept-like_regulatory"/>
</dbReference>
<dbReference type="AlphaFoldDB" id="A0A1M5S6N0"/>
<evidence type="ECO:0000313" key="3">
    <source>
        <dbReference type="EMBL" id="PRZ21226.1"/>
    </source>
</evidence>
<feature type="domain" description="TonB-dependent receptor plug" evidence="2">
    <location>
        <begin position="226"/>
        <end position="331"/>
    </location>
</feature>
<evidence type="ECO:0000259" key="2">
    <source>
        <dbReference type="Pfam" id="PF07715"/>
    </source>
</evidence>
<dbReference type="FunFam" id="2.170.130.10:FF:000003">
    <property type="entry name" value="SusC/RagA family TonB-linked outer membrane protein"/>
    <property type="match status" value="1"/>
</dbReference>
<keyword evidence="1" id="KW-0813">Transport</keyword>
<dbReference type="STRING" id="280093.SAMN05443373_11179"/>
<reference evidence="5" key="1">
    <citation type="submission" date="2016-11" db="EMBL/GenBank/DDBJ databases">
        <authorList>
            <person name="Varghese N."/>
            <person name="Submissions S."/>
        </authorList>
    </citation>
    <scope>NUCLEOTIDE SEQUENCE [LARGE SCALE GENOMIC DNA]</scope>
    <source>
        <strain evidence="5">DSM 19729</strain>
    </source>
</reference>
<evidence type="ECO:0000313" key="6">
    <source>
        <dbReference type="Proteomes" id="UP000237771"/>
    </source>
</evidence>
<keyword evidence="1" id="KW-0812">Transmembrane</keyword>
<dbReference type="SUPFAM" id="SSF49464">
    <property type="entry name" value="Carboxypeptidase regulatory domain-like"/>
    <property type="match status" value="1"/>
</dbReference>
<dbReference type="EMBL" id="PVUB01000009">
    <property type="protein sequence ID" value="PRZ21226.1"/>
    <property type="molecule type" value="Genomic_DNA"/>
</dbReference>
<protein>
    <submittedName>
        <fullName evidence="3">TonB-linked SusC/RagA family outer membrane protein</fullName>
    </submittedName>
    <submittedName>
        <fullName evidence="4">TonB-linked outer membrane protein, SusC/RagA family</fullName>
    </submittedName>
</protein>
<dbReference type="NCBIfam" id="TIGR04056">
    <property type="entry name" value="OMP_RagA_SusC"/>
    <property type="match status" value="1"/>
</dbReference>
<dbReference type="Proteomes" id="UP000184384">
    <property type="component" value="Unassembled WGS sequence"/>
</dbReference>
<dbReference type="Gene3D" id="2.60.40.1120">
    <property type="entry name" value="Carboxypeptidase-like, regulatory domain"/>
    <property type="match status" value="1"/>
</dbReference>
<evidence type="ECO:0000313" key="4">
    <source>
        <dbReference type="EMBL" id="SHH34100.1"/>
    </source>
</evidence>
<name>A0A1M5S6N0_9FLAO</name>